<dbReference type="EMBL" id="JAHLZF010000018">
    <property type="protein sequence ID" value="MBU6081601.1"/>
    <property type="molecule type" value="Genomic_DNA"/>
</dbReference>
<evidence type="ECO:0000313" key="1">
    <source>
        <dbReference type="EMBL" id="MBU6081601.1"/>
    </source>
</evidence>
<protein>
    <submittedName>
        <fullName evidence="1">YtxH domain-containing protein</fullName>
    </submittedName>
</protein>
<reference evidence="1 2" key="1">
    <citation type="journal article" date="2011" name="Int. J. Syst. Evol. Microbiol.">
        <title>Allobacillus halotolerans gen. nov., sp. nov. isolated from shrimp paste.</title>
        <authorList>
            <person name="Sheu S.Y."/>
            <person name="Arun A.B."/>
            <person name="Jiang S.R."/>
            <person name="Young C.C."/>
            <person name="Chen W.M."/>
        </authorList>
    </citation>
    <scope>NUCLEOTIDE SEQUENCE [LARGE SCALE GENOMIC DNA]</scope>
    <source>
        <strain evidence="1 2">LMG 24826</strain>
    </source>
</reference>
<accession>A0ABS6GR60</accession>
<dbReference type="RefSeq" id="WP_144162130.1">
    <property type="nucleotide sequence ID" value="NZ_CAUPKR010000033.1"/>
</dbReference>
<name>A0ABS6GR60_9BACI</name>
<evidence type="ECO:0000313" key="2">
    <source>
        <dbReference type="Proteomes" id="UP000812672"/>
    </source>
</evidence>
<proteinExistence type="predicted"/>
<gene>
    <name evidence="1" type="ORF">KQ486_11310</name>
</gene>
<comment type="caution">
    <text evidence="1">The sequence shown here is derived from an EMBL/GenBank/DDBJ whole genome shotgun (WGS) entry which is preliminary data.</text>
</comment>
<dbReference type="Proteomes" id="UP000812672">
    <property type="component" value="Unassembled WGS sequence"/>
</dbReference>
<organism evidence="1 2">
    <name type="scientific">Allobacillus halotolerans</name>
    <dbReference type="NCBI Taxonomy" id="570278"/>
    <lineage>
        <taxon>Bacteria</taxon>
        <taxon>Bacillati</taxon>
        <taxon>Bacillota</taxon>
        <taxon>Bacilli</taxon>
        <taxon>Bacillales</taxon>
        <taxon>Bacillaceae</taxon>
        <taxon>Allobacillus</taxon>
    </lineage>
</organism>
<sequence length="86" mass="10170">MEKWKKGMLVGAALGLLVSLIDRQEREKVKDYSRNMKNEVRQVYSQPSQAITQLRTKLHDVTRGTDRVIQQLDQLESFFNKYDNRK</sequence>
<keyword evidence="2" id="KW-1185">Reference proteome</keyword>